<keyword evidence="1" id="KW-0433">Leucine-rich repeat</keyword>
<comment type="caution">
    <text evidence="4">The sequence shown here is derived from an EMBL/GenBank/DDBJ whole genome shotgun (WGS) entry which is preliminary data.</text>
</comment>
<dbReference type="SUPFAM" id="SSF52058">
    <property type="entry name" value="L domain-like"/>
    <property type="match status" value="1"/>
</dbReference>
<sequence length="312" mass="36234">MCDINKIGLLRKNRKLIASVFKSGTDDSTNQKMLMDSYFFYSHSYYYNLSLNSRREELQQYSGRSDNENDENKSANTDNQSSTLPNSKEPLQKQKKQKIESPLYDFNNVYFTKFAQLIKNFTKLSHITYLSLQNCCLCTIPKQLFSLPKDLVSLDLSNNFITKIPLNMSWKKLKHLNLSGNWLHEWPSIFEHDKFDALEYLNIGNNQIEKTNSNQSSFHNLKTLILSNNLLTEFPLWIKDCSNLKILDISRNSFITNFDLNYLTSIPNLKYLDLSSVKVRKVPLKMQDSLLVLVVSNHMIDSIPIGNFQLIS</sequence>
<feature type="compositionally biased region" description="Polar residues" evidence="3">
    <location>
        <begin position="74"/>
        <end position="86"/>
    </location>
</feature>
<dbReference type="Proteomes" id="UP001470230">
    <property type="component" value="Unassembled WGS sequence"/>
</dbReference>
<evidence type="ECO:0000256" key="3">
    <source>
        <dbReference type="SAM" id="MobiDB-lite"/>
    </source>
</evidence>
<dbReference type="InterPro" id="IPR032675">
    <property type="entry name" value="LRR_dom_sf"/>
</dbReference>
<proteinExistence type="predicted"/>
<dbReference type="Gene3D" id="3.80.10.10">
    <property type="entry name" value="Ribonuclease Inhibitor"/>
    <property type="match status" value="2"/>
</dbReference>
<keyword evidence="5" id="KW-1185">Reference proteome</keyword>
<keyword evidence="2" id="KW-0677">Repeat</keyword>
<evidence type="ECO:0000313" key="5">
    <source>
        <dbReference type="Proteomes" id="UP001470230"/>
    </source>
</evidence>
<gene>
    <name evidence="4" type="ORF">M9Y10_002976</name>
</gene>
<reference evidence="4 5" key="1">
    <citation type="submission" date="2024-04" db="EMBL/GenBank/DDBJ databases">
        <title>Tritrichomonas musculus Genome.</title>
        <authorList>
            <person name="Alves-Ferreira E."/>
            <person name="Grigg M."/>
            <person name="Lorenzi H."/>
            <person name="Galac M."/>
        </authorList>
    </citation>
    <scope>NUCLEOTIDE SEQUENCE [LARGE SCALE GENOMIC DNA]</scope>
    <source>
        <strain evidence="4 5">EAF2021</strain>
    </source>
</reference>
<evidence type="ECO:0000256" key="1">
    <source>
        <dbReference type="ARBA" id="ARBA00022614"/>
    </source>
</evidence>
<dbReference type="InterPro" id="IPR003591">
    <property type="entry name" value="Leu-rich_rpt_typical-subtyp"/>
</dbReference>
<dbReference type="Pfam" id="PF12799">
    <property type="entry name" value="LRR_4"/>
    <property type="match status" value="2"/>
</dbReference>
<accession>A0ABR2LC12</accession>
<dbReference type="PANTHER" id="PTHR48051">
    <property type="match status" value="1"/>
</dbReference>
<dbReference type="SMART" id="SM00369">
    <property type="entry name" value="LRR_TYP"/>
    <property type="match status" value="4"/>
</dbReference>
<dbReference type="InterPro" id="IPR050216">
    <property type="entry name" value="LRR_domain-containing"/>
</dbReference>
<dbReference type="PANTHER" id="PTHR48051:SF1">
    <property type="entry name" value="RAS SUPPRESSOR PROTEIN 1"/>
    <property type="match status" value="1"/>
</dbReference>
<dbReference type="Pfam" id="PF00560">
    <property type="entry name" value="LRR_1"/>
    <property type="match status" value="1"/>
</dbReference>
<protein>
    <submittedName>
        <fullName evidence="4">Leucine rich repeat</fullName>
    </submittedName>
</protein>
<dbReference type="EMBL" id="JAPFFF010000001">
    <property type="protein sequence ID" value="KAK8900646.1"/>
    <property type="molecule type" value="Genomic_DNA"/>
</dbReference>
<dbReference type="InterPro" id="IPR025875">
    <property type="entry name" value="Leu-rich_rpt_4"/>
</dbReference>
<dbReference type="InterPro" id="IPR001611">
    <property type="entry name" value="Leu-rich_rpt"/>
</dbReference>
<organism evidence="4 5">
    <name type="scientific">Tritrichomonas musculus</name>
    <dbReference type="NCBI Taxonomy" id="1915356"/>
    <lineage>
        <taxon>Eukaryota</taxon>
        <taxon>Metamonada</taxon>
        <taxon>Parabasalia</taxon>
        <taxon>Tritrichomonadida</taxon>
        <taxon>Tritrichomonadidae</taxon>
        <taxon>Tritrichomonas</taxon>
    </lineage>
</organism>
<evidence type="ECO:0000256" key="2">
    <source>
        <dbReference type="ARBA" id="ARBA00022737"/>
    </source>
</evidence>
<name>A0ABR2LC12_9EUKA</name>
<feature type="region of interest" description="Disordered" evidence="3">
    <location>
        <begin position="58"/>
        <end position="94"/>
    </location>
</feature>
<evidence type="ECO:0000313" key="4">
    <source>
        <dbReference type="EMBL" id="KAK8900646.1"/>
    </source>
</evidence>
<dbReference type="PROSITE" id="PS51450">
    <property type="entry name" value="LRR"/>
    <property type="match status" value="2"/>
</dbReference>